<evidence type="ECO:0000256" key="6">
    <source>
        <dbReference type="ARBA" id="ARBA00023136"/>
    </source>
</evidence>
<dbReference type="PANTHER" id="PTHR32322:SF18">
    <property type="entry name" value="S-ADENOSYLMETHIONINE_S-ADENOSYLHOMOCYSTEINE TRANSPORTER"/>
    <property type="match status" value="1"/>
</dbReference>
<dbReference type="Gene3D" id="1.10.3730.20">
    <property type="match status" value="1"/>
</dbReference>
<dbReference type="InterPro" id="IPR000620">
    <property type="entry name" value="EamA_dom"/>
</dbReference>
<name>A0A511Z735_9BACL</name>
<dbReference type="InterPro" id="IPR050638">
    <property type="entry name" value="AA-Vitamin_Transporters"/>
</dbReference>
<evidence type="ECO:0000313" key="10">
    <source>
        <dbReference type="Proteomes" id="UP000321901"/>
    </source>
</evidence>
<keyword evidence="4 7" id="KW-0812">Transmembrane</keyword>
<protein>
    <recommendedName>
        <fullName evidence="8">EamA domain-containing protein</fullName>
    </recommendedName>
</protein>
<dbReference type="Proteomes" id="UP000321901">
    <property type="component" value="Unassembled WGS sequence"/>
</dbReference>
<keyword evidence="3" id="KW-1003">Cell membrane</keyword>
<evidence type="ECO:0000313" key="9">
    <source>
        <dbReference type="EMBL" id="GEN83230.1"/>
    </source>
</evidence>
<evidence type="ECO:0000256" key="3">
    <source>
        <dbReference type="ARBA" id="ARBA00022475"/>
    </source>
</evidence>
<sequence>MENPSFQVTALSITILLWLALMASIVQFAVWFYLLQTGEPGKTSAFLFLAPFFGVLTGWLVLDETIAWNVILGGVCIFIGIFMVNWTAKEVKSV</sequence>
<dbReference type="Pfam" id="PF00892">
    <property type="entry name" value="EamA"/>
    <property type="match status" value="1"/>
</dbReference>
<dbReference type="EMBL" id="BJYL01000020">
    <property type="protein sequence ID" value="GEN83230.1"/>
    <property type="molecule type" value="Genomic_DNA"/>
</dbReference>
<comment type="caution">
    <text evidence="9">The sequence shown here is derived from an EMBL/GenBank/DDBJ whole genome shotgun (WGS) entry which is preliminary data.</text>
</comment>
<evidence type="ECO:0000256" key="4">
    <source>
        <dbReference type="ARBA" id="ARBA00022692"/>
    </source>
</evidence>
<evidence type="ECO:0000256" key="5">
    <source>
        <dbReference type="ARBA" id="ARBA00022989"/>
    </source>
</evidence>
<accession>A0A511Z735</accession>
<dbReference type="GO" id="GO:0005886">
    <property type="term" value="C:plasma membrane"/>
    <property type="evidence" value="ECO:0007669"/>
    <property type="project" value="UniProtKB-SubCell"/>
</dbReference>
<keyword evidence="6 7" id="KW-0472">Membrane</keyword>
<comment type="subcellular location">
    <subcellularLocation>
        <location evidence="1">Cell membrane</location>
        <topology evidence="1">Multi-pass membrane protein</topology>
    </subcellularLocation>
</comment>
<feature type="domain" description="EamA" evidence="8">
    <location>
        <begin position="12"/>
        <end position="85"/>
    </location>
</feature>
<evidence type="ECO:0000256" key="2">
    <source>
        <dbReference type="ARBA" id="ARBA00007362"/>
    </source>
</evidence>
<dbReference type="SUPFAM" id="SSF103481">
    <property type="entry name" value="Multidrug resistance efflux transporter EmrE"/>
    <property type="match status" value="1"/>
</dbReference>
<keyword evidence="10" id="KW-1185">Reference proteome</keyword>
<gene>
    <name evidence="9" type="ORF">SLU01_15420</name>
</gene>
<evidence type="ECO:0000256" key="7">
    <source>
        <dbReference type="SAM" id="Phobius"/>
    </source>
</evidence>
<feature type="transmembrane region" description="Helical" evidence="7">
    <location>
        <begin position="6"/>
        <end position="33"/>
    </location>
</feature>
<dbReference type="InterPro" id="IPR037185">
    <property type="entry name" value="EmrE-like"/>
</dbReference>
<proteinExistence type="inferred from homology"/>
<dbReference type="AlphaFoldDB" id="A0A511Z735"/>
<reference evidence="9 10" key="1">
    <citation type="submission" date="2019-07" db="EMBL/GenBank/DDBJ databases">
        <title>Whole genome shotgun sequence of Sporosarcina luteola NBRC 105378.</title>
        <authorList>
            <person name="Hosoyama A."/>
            <person name="Uohara A."/>
            <person name="Ohji S."/>
            <person name="Ichikawa N."/>
        </authorList>
    </citation>
    <scope>NUCLEOTIDE SEQUENCE [LARGE SCALE GENOMIC DNA]</scope>
    <source>
        <strain evidence="9 10">NBRC 105378</strain>
    </source>
</reference>
<organism evidence="9 10">
    <name type="scientific">Sporosarcina luteola</name>
    <dbReference type="NCBI Taxonomy" id="582850"/>
    <lineage>
        <taxon>Bacteria</taxon>
        <taxon>Bacillati</taxon>
        <taxon>Bacillota</taxon>
        <taxon>Bacilli</taxon>
        <taxon>Bacillales</taxon>
        <taxon>Caryophanaceae</taxon>
        <taxon>Sporosarcina</taxon>
    </lineage>
</organism>
<feature type="transmembrane region" description="Helical" evidence="7">
    <location>
        <begin position="45"/>
        <end position="62"/>
    </location>
</feature>
<evidence type="ECO:0000256" key="1">
    <source>
        <dbReference type="ARBA" id="ARBA00004651"/>
    </source>
</evidence>
<dbReference type="PANTHER" id="PTHR32322">
    <property type="entry name" value="INNER MEMBRANE TRANSPORTER"/>
    <property type="match status" value="1"/>
</dbReference>
<evidence type="ECO:0000259" key="8">
    <source>
        <dbReference type="Pfam" id="PF00892"/>
    </source>
</evidence>
<comment type="similarity">
    <text evidence="2">Belongs to the EamA transporter family.</text>
</comment>
<keyword evidence="5 7" id="KW-1133">Transmembrane helix</keyword>
<feature type="transmembrane region" description="Helical" evidence="7">
    <location>
        <begin position="68"/>
        <end position="88"/>
    </location>
</feature>